<dbReference type="KEGG" id="lbc:LACBIDRAFT_308124"/>
<dbReference type="HOGENOM" id="CLU_3087650_0_0_1"/>
<dbReference type="EMBL" id="DS547461">
    <property type="protein sequence ID" value="EDQ98208.1"/>
    <property type="molecule type" value="Genomic_DNA"/>
</dbReference>
<reference evidence="1 2" key="1">
    <citation type="journal article" date="2008" name="Nature">
        <title>The genome of Laccaria bicolor provides insights into mycorrhizal symbiosis.</title>
        <authorList>
            <person name="Martin F."/>
            <person name="Aerts A."/>
            <person name="Ahren D."/>
            <person name="Brun A."/>
            <person name="Danchin E.G.J."/>
            <person name="Duchaussoy F."/>
            <person name="Gibon J."/>
            <person name="Kohler A."/>
            <person name="Lindquist E."/>
            <person name="Pereda V."/>
            <person name="Salamov A."/>
            <person name="Shapiro H.J."/>
            <person name="Wuyts J."/>
            <person name="Blaudez D."/>
            <person name="Buee M."/>
            <person name="Brokstein P."/>
            <person name="Canbaeck B."/>
            <person name="Cohen D."/>
            <person name="Courty P.E."/>
            <person name="Coutinho P.M."/>
            <person name="Delaruelle C."/>
            <person name="Detter J.C."/>
            <person name="Deveau A."/>
            <person name="DiFazio S."/>
            <person name="Duplessis S."/>
            <person name="Fraissinet-Tachet L."/>
            <person name="Lucic E."/>
            <person name="Frey-Klett P."/>
            <person name="Fourrey C."/>
            <person name="Feussner I."/>
            <person name="Gay G."/>
            <person name="Grimwood J."/>
            <person name="Hoegger P.J."/>
            <person name="Jain P."/>
            <person name="Kilaru S."/>
            <person name="Labbe J."/>
            <person name="Lin Y.C."/>
            <person name="Legue V."/>
            <person name="Le Tacon F."/>
            <person name="Marmeisse R."/>
            <person name="Melayah D."/>
            <person name="Montanini B."/>
            <person name="Muratet M."/>
            <person name="Nehls U."/>
            <person name="Niculita-Hirzel H."/>
            <person name="Oudot-Le Secq M.P."/>
            <person name="Peter M."/>
            <person name="Quesneville H."/>
            <person name="Rajashekar B."/>
            <person name="Reich M."/>
            <person name="Rouhier N."/>
            <person name="Schmutz J."/>
            <person name="Yin T."/>
            <person name="Chalot M."/>
            <person name="Henrissat B."/>
            <person name="Kuees U."/>
            <person name="Lucas S."/>
            <person name="Van de Peer Y."/>
            <person name="Podila G.K."/>
            <person name="Polle A."/>
            <person name="Pukkila P.J."/>
            <person name="Richardson P.M."/>
            <person name="Rouze P."/>
            <person name="Sanders I.R."/>
            <person name="Stajich J.E."/>
            <person name="Tunlid A."/>
            <person name="Tuskan G."/>
            <person name="Grigoriev I.V."/>
        </authorList>
    </citation>
    <scope>NUCLEOTIDE SEQUENCE [LARGE SCALE GENOMIC DNA]</scope>
    <source>
        <strain evidence="2">S238N-H82 / ATCC MYA-4686</strain>
    </source>
</reference>
<dbReference type="InParanoid" id="B0E4M3"/>
<name>B0E4M3_LACBS</name>
<keyword evidence="2" id="KW-1185">Reference proteome</keyword>
<gene>
    <name evidence="1" type="ORF">LACBIDRAFT_308124</name>
</gene>
<dbReference type="Proteomes" id="UP000001194">
    <property type="component" value="Unassembled WGS sequence"/>
</dbReference>
<organism evidence="2">
    <name type="scientific">Laccaria bicolor (strain S238N-H82 / ATCC MYA-4686)</name>
    <name type="common">Bicoloured deceiver</name>
    <name type="synonym">Laccaria laccata var. bicolor</name>
    <dbReference type="NCBI Taxonomy" id="486041"/>
    <lineage>
        <taxon>Eukaryota</taxon>
        <taxon>Fungi</taxon>
        <taxon>Dikarya</taxon>
        <taxon>Basidiomycota</taxon>
        <taxon>Agaricomycotina</taxon>
        <taxon>Agaricomycetes</taxon>
        <taxon>Agaricomycetidae</taxon>
        <taxon>Agaricales</taxon>
        <taxon>Agaricineae</taxon>
        <taxon>Hydnangiaceae</taxon>
        <taxon>Laccaria</taxon>
    </lineage>
</organism>
<accession>B0E4M3</accession>
<sequence length="52" mass="6051">MFLGARFKMNTPSCIPRHNRNSRMLPSVEPIVYANDRFSRGCNLLHVRASWC</sequence>
<dbReference type="RefSeq" id="XP_001891141.1">
    <property type="nucleotide sequence ID" value="XM_001891106.1"/>
</dbReference>
<dbReference type="GeneID" id="6086797"/>
<evidence type="ECO:0000313" key="2">
    <source>
        <dbReference type="Proteomes" id="UP000001194"/>
    </source>
</evidence>
<proteinExistence type="predicted"/>
<evidence type="ECO:0000313" key="1">
    <source>
        <dbReference type="EMBL" id="EDQ98208.1"/>
    </source>
</evidence>
<dbReference type="AlphaFoldDB" id="B0E4M3"/>
<protein>
    <submittedName>
        <fullName evidence="1">Predicted protein</fullName>
    </submittedName>
</protein>